<dbReference type="EMBL" id="CP098401">
    <property type="protein sequence ID" value="URW74560.1"/>
    <property type="molecule type" value="Genomic_DNA"/>
</dbReference>
<gene>
    <name evidence="1" type="ORF">M9980_08205</name>
</gene>
<organism evidence="1 2">
    <name type="scientific">Sphingomonas donggukensis</name>
    <dbReference type="NCBI Taxonomy" id="2949093"/>
    <lineage>
        <taxon>Bacteria</taxon>
        <taxon>Pseudomonadati</taxon>
        <taxon>Pseudomonadota</taxon>
        <taxon>Alphaproteobacteria</taxon>
        <taxon>Sphingomonadales</taxon>
        <taxon>Sphingomonadaceae</taxon>
        <taxon>Sphingomonas</taxon>
    </lineage>
</organism>
<evidence type="ECO:0000313" key="2">
    <source>
        <dbReference type="Proteomes" id="UP001055580"/>
    </source>
</evidence>
<keyword evidence="2" id="KW-1185">Reference proteome</keyword>
<sequence>MPTLRPVREFEPVPRKYRHDGWTVERQRAFIAALAETGSVKAAAGRINMSPEGAYYLRRQPGAESFAAAWEVALDHGVQSLADIAIERAREGVPVPVFWKGEQVGEKRWYNDRLLMFILRHHLPRRYGALAALPTGTRHPDTIAREEAAAAQTEAAQTEADRAEADQAESDRINEVLLKRYEAKVRAERRLRLEGRVVAADFTLRQLTHIELILDAGGRTLALIDRATGMGPRGEPLGDEPYASEVSDLLATIREEAWAKEAAPPRPPVRRPRIQNGFGRDAYNDKARLAVQVAAAKRIAEAQAEWEAAGTAEGWKAWCEGRG</sequence>
<dbReference type="RefSeq" id="WP_250749024.1">
    <property type="nucleotide sequence ID" value="NZ_CP098401.1"/>
</dbReference>
<proteinExistence type="predicted"/>
<accession>A0ABY4TRV6</accession>
<evidence type="ECO:0000313" key="1">
    <source>
        <dbReference type="EMBL" id="URW74560.1"/>
    </source>
</evidence>
<evidence type="ECO:0008006" key="3">
    <source>
        <dbReference type="Google" id="ProtNLM"/>
    </source>
</evidence>
<dbReference type="Proteomes" id="UP001055580">
    <property type="component" value="Chromosome"/>
</dbReference>
<protein>
    <recommendedName>
        <fullName evidence="3">Transposase</fullName>
    </recommendedName>
</protein>
<name>A0ABY4TRV6_9SPHN</name>
<reference evidence="1" key="1">
    <citation type="submission" date="2022-05" db="EMBL/GenBank/DDBJ databases">
        <title>Sphingomonas sp. strain RMG20 Genome sequencing and assembly.</title>
        <authorList>
            <person name="Kim I."/>
        </authorList>
    </citation>
    <scope>NUCLEOTIDE SEQUENCE</scope>
    <source>
        <strain evidence="1">RMG20</strain>
    </source>
</reference>